<keyword evidence="4" id="KW-1185">Reference proteome</keyword>
<dbReference type="EMBL" id="JALBUF010000004">
    <property type="protein sequence ID" value="MCI0183459.1"/>
    <property type="molecule type" value="Genomic_DNA"/>
</dbReference>
<dbReference type="InterPro" id="IPR013222">
    <property type="entry name" value="Glyco_hyd_98_carb-bd"/>
</dbReference>
<organism evidence="3 4">
    <name type="scientific">Sulfoacidibacillus ferrooxidans</name>
    <dbReference type="NCBI Taxonomy" id="2005001"/>
    <lineage>
        <taxon>Bacteria</taxon>
        <taxon>Bacillati</taxon>
        <taxon>Bacillota</taxon>
        <taxon>Bacilli</taxon>
        <taxon>Bacillales</taxon>
        <taxon>Alicyclobacillaceae</taxon>
        <taxon>Sulfoacidibacillus</taxon>
    </lineage>
</organism>
<dbReference type="Proteomes" id="UP001139263">
    <property type="component" value="Unassembled WGS sequence"/>
</dbReference>
<dbReference type="InterPro" id="IPR038637">
    <property type="entry name" value="NPCBM_sf"/>
</dbReference>
<protein>
    <recommendedName>
        <fullName evidence="5">Copper amine oxidase-like N-terminal domain-containing protein</fullName>
    </recommendedName>
</protein>
<sequence>MKRVIRSFSGYGIGLLIGSVVFGGISFASTGVQAIHVRYANIQIKVDGKVIPTEAQPFIYHKNVYVPISTIGLGLGSHVQWVGGLDDVMVTEPGQSLEQSGSLSYDTSPVLWYGPTHTTYHNGSLEVSPIALASMMGEPFSYDASTHSFYIGQGDGSGLPLVHFPVVREYGDFASWSQGNIGPASGWNDGPPEIDGKVYANATGQSIVWSPVSDSSVVPGVVYNLRAKYAYLTGVFGMDSAVSSQNAVQLTVLGDGQQLYQSPWMTASEAGTPVAVNVSGIHLLSVEFAVKTADGTIYSMGQATPSSTVANADFLDVRVHS</sequence>
<gene>
    <name evidence="3" type="ORF">MM817_01736</name>
</gene>
<dbReference type="InterPro" id="IPR008979">
    <property type="entry name" value="Galactose-bd-like_sf"/>
</dbReference>
<evidence type="ECO:0000259" key="2">
    <source>
        <dbReference type="Pfam" id="PF08305"/>
    </source>
</evidence>
<dbReference type="InterPro" id="IPR012854">
    <property type="entry name" value="Cu_amine_oxidase-like_N"/>
</dbReference>
<dbReference type="AlphaFoldDB" id="A0A9X2AC52"/>
<evidence type="ECO:0008006" key="5">
    <source>
        <dbReference type="Google" id="ProtNLM"/>
    </source>
</evidence>
<dbReference type="SUPFAM" id="SSF49785">
    <property type="entry name" value="Galactose-binding domain-like"/>
    <property type="match status" value="1"/>
</dbReference>
<dbReference type="Pfam" id="PF08305">
    <property type="entry name" value="NPCBM"/>
    <property type="match status" value="1"/>
</dbReference>
<dbReference type="Pfam" id="PF07833">
    <property type="entry name" value="Cu_amine_oxidN1"/>
    <property type="match status" value="1"/>
</dbReference>
<feature type="domain" description="Copper amine oxidase-like N-terminal" evidence="1">
    <location>
        <begin position="45"/>
        <end position="98"/>
    </location>
</feature>
<evidence type="ECO:0000313" key="3">
    <source>
        <dbReference type="EMBL" id="MCI0183459.1"/>
    </source>
</evidence>
<accession>A0A9X2AC52</accession>
<dbReference type="Gene3D" id="2.60.120.1060">
    <property type="entry name" value="NPCBM/NEW2 domain"/>
    <property type="match status" value="1"/>
</dbReference>
<evidence type="ECO:0000259" key="1">
    <source>
        <dbReference type="Pfam" id="PF07833"/>
    </source>
</evidence>
<name>A0A9X2AC52_9BACL</name>
<evidence type="ECO:0000313" key="4">
    <source>
        <dbReference type="Proteomes" id="UP001139263"/>
    </source>
</evidence>
<proteinExistence type="predicted"/>
<reference evidence="3" key="1">
    <citation type="submission" date="2022-03" db="EMBL/GenBank/DDBJ databases">
        <title>Draft Genome Sequence of Firmicute Strain S0AB, a Heterotrophic Iron/Sulfur-Oxidizing Extreme Acidophile.</title>
        <authorList>
            <person name="Vergara E."/>
            <person name="Pakostova E."/>
            <person name="Johnson D.B."/>
            <person name="Holmes D.S."/>
        </authorList>
    </citation>
    <scope>NUCLEOTIDE SEQUENCE</scope>
    <source>
        <strain evidence="3">S0AB</strain>
    </source>
</reference>
<feature type="domain" description="Glycosyl hydrolase family 98 putative carbohydrate-binding module" evidence="2">
    <location>
        <begin position="221"/>
        <end position="286"/>
    </location>
</feature>
<comment type="caution">
    <text evidence="3">The sequence shown here is derived from an EMBL/GenBank/DDBJ whole genome shotgun (WGS) entry which is preliminary data.</text>
</comment>